<name>A0A6L9MTH8_9ALTE</name>
<evidence type="ECO:0000256" key="4">
    <source>
        <dbReference type="ARBA" id="ARBA00022695"/>
    </source>
</evidence>
<comment type="catalytic activity">
    <reaction evidence="9">
        <text>alpha-D-glucose 1-phosphate + ATP + H(+) = ADP-alpha-D-glucose + diphosphate</text>
        <dbReference type="Rhea" id="RHEA:12120"/>
        <dbReference type="ChEBI" id="CHEBI:15378"/>
        <dbReference type="ChEBI" id="CHEBI:30616"/>
        <dbReference type="ChEBI" id="CHEBI:33019"/>
        <dbReference type="ChEBI" id="CHEBI:57498"/>
        <dbReference type="ChEBI" id="CHEBI:58601"/>
        <dbReference type="EC" id="2.7.7.27"/>
    </reaction>
</comment>
<evidence type="ECO:0000256" key="7">
    <source>
        <dbReference type="ARBA" id="ARBA00023056"/>
    </source>
</evidence>
<dbReference type="InterPro" id="IPR023049">
    <property type="entry name" value="GlgC_bac"/>
</dbReference>
<accession>A0A6L9MTH8</accession>
<feature type="binding site" evidence="9">
    <location>
        <begin position="191"/>
        <end position="192"/>
    </location>
    <ligand>
        <name>alpha-D-glucose 1-phosphate</name>
        <dbReference type="ChEBI" id="CHEBI:58601"/>
    </ligand>
</feature>
<feature type="domain" description="Glucose-1-phosphate adenylyltransferase/Bifunctional protein GlmU-like C-terminal hexapeptide" evidence="11">
    <location>
        <begin position="307"/>
        <end position="410"/>
    </location>
</feature>
<dbReference type="RefSeq" id="WP_163111011.1">
    <property type="nucleotide sequence ID" value="NZ_JAAAWP010000003.1"/>
</dbReference>
<organism evidence="12 13">
    <name type="scientific">Alteromonas hispanica</name>
    <dbReference type="NCBI Taxonomy" id="315421"/>
    <lineage>
        <taxon>Bacteria</taxon>
        <taxon>Pseudomonadati</taxon>
        <taxon>Pseudomonadota</taxon>
        <taxon>Gammaproteobacteria</taxon>
        <taxon>Alteromonadales</taxon>
        <taxon>Alteromonadaceae</taxon>
        <taxon>Alteromonas/Salinimonas group</taxon>
        <taxon>Alteromonas</taxon>
    </lineage>
</organism>
<dbReference type="AlphaFoldDB" id="A0A6L9MTH8"/>
<evidence type="ECO:0000256" key="3">
    <source>
        <dbReference type="ARBA" id="ARBA00022679"/>
    </source>
</evidence>
<dbReference type="NCBIfam" id="TIGR02091">
    <property type="entry name" value="glgC"/>
    <property type="match status" value="1"/>
</dbReference>
<dbReference type="Pfam" id="PF24894">
    <property type="entry name" value="Hexapep_GlmU"/>
    <property type="match status" value="1"/>
</dbReference>
<dbReference type="GO" id="GO:0005524">
    <property type="term" value="F:ATP binding"/>
    <property type="evidence" value="ECO:0007669"/>
    <property type="project" value="UniProtKB-KW"/>
</dbReference>
<feature type="site" description="Could play a key role in the communication between the regulatory and the substrate sites" evidence="9">
    <location>
        <position position="109"/>
    </location>
</feature>
<evidence type="ECO:0000256" key="2">
    <source>
        <dbReference type="ARBA" id="ARBA00022600"/>
    </source>
</evidence>
<keyword evidence="5 9" id="KW-0547">Nucleotide-binding</keyword>
<comment type="function">
    <text evidence="9">Involved in the biosynthesis of ADP-glucose, a building block required for the elongation reactions to produce glycogen. Catalyzes the reaction between ATP and alpha-D-glucose 1-phosphate (G1P) to produce pyrophosphate and ADP-Glc.</text>
</comment>
<proteinExistence type="inferred from homology"/>
<keyword evidence="3 9" id="KW-0808">Transferase</keyword>
<dbReference type="Gene3D" id="3.90.550.10">
    <property type="entry name" value="Spore Coat Polysaccharide Biosynthesis Protein SpsA, Chain A"/>
    <property type="match status" value="1"/>
</dbReference>
<dbReference type="UniPathway" id="UPA00164"/>
<dbReference type="GO" id="GO:0008878">
    <property type="term" value="F:glucose-1-phosphate adenylyltransferase activity"/>
    <property type="evidence" value="ECO:0007669"/>
    <property type="project" value="UniProtKB-UniRule"/>
</dbReference>
<dbReference type="NCBIfam" id="NF001947">
    <property type="entry name" value="PRK00725.1"/>
    <property type="match status" value="1"/>
</dbReference>
<evidence type="ECO:0000259" key="11">
    <source>
        <dbReference type="Pfam" id="PF24894"/>
    </source>
</evidence>
<dbReference type="InterPro" id="IPR011831">
    <property type="entry name" value="ADP-Glc_PPase"/>
</dbReference>
<dbReference type="EC" id="2.7.7.27" evidence="9"/>
<dbReference type="SUPFAM" id="SSF53448">
    <property type="entry name" value="Nucleotide-diphospho-sugar transferases"/>
    <property type="match status" value="1"/>
</dbReference>
<keyword evidence="8 9" id="KW-0119">Carbohydrate metabolism</keyword>
<dbReference type="Pfam" id="PF00483">
    <property type="entry name" value="NTP_transferase"/>
    <property type="match status" value="1"/>
</dbReference>
<feature type="domain" description="Nucleotidyl transferase" evidence="10">
    <location>
        <begin position="19"/>
        <end position="285"/>
    </location>
</feature>
<evidence type="ECO:0000313" key="13">
    <source>
        <dbReference type="Proteomes" id="UP000478837"/>
    </source>
</evidence>
<dbReference type="PANTHER" id="PTHR43523:SF2">
    <property type="entry name" value="GLUCOSE-1-PHOSPHATE ADENYLYLTRANSFERASE"/>
    <property type="match status" value="1"/>
</dbReference>
<dbReference type="PANTHER" id="PTHR43523">
    <property type="entry name" value="GLUCOSE-1-PHOSPHATE ADENYLYLTRANSFERASE-RELATED"/>
    <property type="match status" value="1"/>
</dbReference>
<comment type="subunit">
    <text evidence="9">Homotetramer.</text>
</comment>
<dbReference type="InterPro" id="IPR011004">
    <property type="entry name" value="Trimer_LpxA-like_sf"/>
</dbReference>
<keyword evidence="2 9" id="KW-0321">Glycogen metabolism</keyword>
<dbReference type="InterPro" id="IPR056818">
    <property type="entry name" value="GlmU/GlgC-like_hexapep"/>
</dbReference>
<feature type="binding site" evidence="9">
    <location>
        <position position="110"/>
    </location>
    <ligand>
        <name>alpha-D-glucose 1-phosphate</name>
        <dbReference type="ChEBI" id="CHEBI:58601"/>
    </ligand>
</feature>
<protein>
    <recommendedName>
        <fullName evidence="9">Glucose-1-phosphate adenylyltransferase</fullName>
        <ecNumber evidence="9">2.7.7.27</ecNumber>
    </recommendedName>
    <alternativeName>
        <fullName evidence="9">ADP-glucose pyrophosphorylase</fullName>
        <shortName evidence="9">ADPGlc PPase</shortName>
    </alternativeName>
    <alternativeName>
        <fullName evidence="9">ADP-glucose synthase</fullName>
    </alternativeName>
</protein>
<evidence type="ECO:0000259" key="10">
    <source>
        <dbReference type="Pfam" id="PF00483"/>
    </source>
</evidence>
<dbReference type="InterPro" id="IPR005836">
    <property type="entry name" value="ADP_Glu_pyroP_CS"/>
</dbReference>
<dbReference type="InterPro" id="IPR005835">
    <property type="entry name" value="NTP_transferase_dom"/>
</dbReference>
<evidence type="ECO:0000256" key="8">
    <source>
        <dbReference type="ARBA" id="ARBA00023277"/>
    </source>
</evidence>
<dbReference type="PROSITE" id="PS00809">
    <property type="entry name" value="ADP_GLC_PYROPHOSPH_2"/>
    <property type="match status" value="1"/>
</dbReference>
<dbReference type="CDD" id="cd04651">
    <property type="entry name" value="LbH_G1P_AT_C"/>
    <property type="match status" value="1"/>
</dbReference>
<keyword evidence="7 9" id="KW-0320">Glycogen biosynthesis</keyword>
<feature type="site" description="Could play a key role in the communication between the regulatory and the substrate sites" evidence="9">
    <location>
        <position position="71"/>
    </location>
</feature>
<evidence type="ECO:0000313" key="12">
    <source>
        <dbReference type="EMBL" id="NDW21181.1"/>
    </source>
</evidence>
<comment type="caution">
    <text evidence="12">The sequence shown here is derived from an EMBL/GenBank/DDBJ whole genome shotgun (WGS) entry which is preliminary data.</text>
</comment>
<dbReference type="CDD" id="cd02508">
    <property type="entry name" value="ADP_Glucose_PP"/>
    <property type="match status" value="1"/>
</dbReference>
<dbReference type="GO" id="GO:0005978">
    <property type="term" value="P:glycogen biosynthetic process"/>
    <property type="evidence" value="ECO:0007669"/>
    <property type="project" value="UniProtKB-UniRule"/>
</dbReference>
<reference evidence="12 13" key="1">
    <citation type="submission" date="2020-01" db="EMBL/GenBank/DDBJ databases">
        <title>Genomes of bacteria type strains.</title>
        <authorList>
            <person name="Chen J."/>
            <person name="Zhu S."/>
            <person name="Yang J."/>
        </authorList>
    </citation>
    <scope>NUCLEOTIDE SEQUENCE [LARGE SCALE GENOMIC DNA]</scope>
    <source>
        <strain evidence="12 13">LMG 22958</strain>
    </source>
</reference>
<gene>
    <name evidence="9 12" type="primary">glgC</name>
    <name evidence="12" type="ORF">GTW09_06590</name>
</gene>
<dbReference type="Proteomes" id="UP000478837">
    <property type="component" value="Unassembled WGS sequence"/>
</dbReference>
<evidence type="ECO:0000256" key="9">
    <source>
        <dbReference type="HAMAP-Rule" id="MF_00624"/>
    </source>
</evidence>
<dbReference type="Gene3D" id="2.160.10.10">
    <property type="entry name" value="Hexapeptide repeat proteins"/>
    <property type="match status" value="1"/>
</dbReference>
<keyword evidence="13" id="KW-1185">Reference proteome</keyword>
<evidence type="ECO:0000256" key="5">
    <source>
        <dbReference type="ARBA" id="ARBA00022741"/>
    </source>
</evidence>
<evidence type="ECO:0000256" key="6">
    <source>
        <dbReference type="ARBA" id="ARBA00022840"/>
    </source>
</evidence>
<dbReference type="PROSITE" id="PS00810">
    <property type="entry name" value="ADP_GLC_PYROPHOSPH_3"/>
    <property type="match status" value="1"/>
</dbReference>
<keyword evidence="6 9" id="KW-0067">ATP-binding</keyword>
<sequence length="445" mass="49704">MSKHTVAVDIQQLCDQTVVLILAGGQGTRLFELTESIAKPGLDFGGHYRIIDFPLSNCVNSGLKKIGVMTQYKSRNLVHHLIQGWARFNQEFGHSFEVLPASQQFPSDWYLGTADALYQNKDFIRDSGAKYVMVLAGDHIYKMDYRLMLRQHVSQGSDLSVACIEVPIAEAAGQFGVMNVDESDRVTSFEEKPLSPEALEDRPGYTLASMGNYIFDTEFLLEQLTTDAQSSISEHDFGKNIIPSVLNNFFVQAYRFKDIQGAQDPYWRDVGTIDSYWLANMALLDSENKIDLYDKHWPIWCEQASLPPAKFTGNNCAARTVSDSLISNGCIVGISKITKSLLFYGASVSHEVNVEKCIVLPNAHIAEHCKLYRVIVAHNCRIPAHFEAGFDHNYDRERGLRVSPHGVVLITQSMLDKVARSEKSKKRLLSTSAVSSGKAAYFNGN</sequence>
<feature type="binding site" evidence="9">
    <location>
        <position position="176"/>
    </location>
    <ligand>
        <name>alpha-D-glucose 1-phosphate</name>
        <dbReference type="ChEBI" id="CHEBI:58601"/>
    </ligand>
</feature>
<dbReference type="EMBL" id="JAAAWP010000003">
    <property type="protein sequence ID" value="NDW21181.1"/>
    <property type="molecule type" value="Genomic_DNA"/>
</dbReference>
<dbReference type="InterPro" id="IPR029044">
    <property type="entry name" value="Nucleotide-diphossugar_trans"/>
</dbReference>
<dbReference type="SUPFAM" id="SSF51161">
    <property type="entry name" value="Trimeric LpxA-like enzymes"/>
    <property type="match status" value="1"/>
</dbReference>
<keyword evidence="4 9" id="KW-0548">Nucleotidyltransferase</keyword>
<evidence type="ECO:0000256" key="1">
    <source>
        <dbReference type="ARBA" id="ARBA00010443"/>
    </source>
</evidence>
<dbReference type="HAMAP" id="MF_00624">
    <property type="entry name" value="GlgC"/>
    <property type="match status" value="1"/>
</dbReference>
<comment type="pathway">
    <text evidence="9">Glycan biosynthesis; glycogen biosynthesis.</text>
</comment>
<comment type="similarity">
    <text evidence="1 9">Belongs to the bacterial/plant glucose-1-phosphate adenylyltransferase family.</text>
</comment>
<feature type="binding site" evidence="9">
    <location>
        <position position="209"/>
    </location>
    <ligand>
        <name>alpha-D-glucose 1-phosphate</name>
        <dbReference type="ChEBI" id="CHEBI:58601"/>
    </ligand>
</feature>